<gene>
    <name evidence="1" type="ORF">HOLleu_24289</name>
</gene>
<dbReference type="AlphaFoldDB" id="A0A9Q1BW98"/>
<dbReference type="EMBL" id="JAIZAY010000011">
    <property type="protein sequence ID" value="KAJ8033907.1"/>
    <property type="molecule type" value="Genomic_DNA"/>
</dbReference>
<reference evidence="1" key="1">
    <citation type="submission" date="2021-10" db="EMBL/GenBank/DDBJ databases">
        <title>Tropical sea cucumber genome reveals ecological adaptation and Cuvierian tubules defense mechanism.</title>
        <authorList>
            <person name="Chen T."/>
        </authorList>
    </citation>
    <scope>NUCLEOTIDE SEQUENCE</scope>
    <source>
        <strain evidence="1">Nanhai2018</strain>
        <tissue evidence="1">Muscle</tissue>
    </source>
</reference>
<protein>
    <submittedName>
        <fullName evidence="1">Uncharacterized protein</fullName>
    </submittedName>
</protein>
<accession>A0A9Q1BW98</accession>
<comment type="caution">
    <text evidence="1">The sequence shown here is derived from an EMBL/GenBank/DDBJ whole genome shotgun (WGS) entry which is preliminary data.</text>
</comment>
<organism evidence="1 2">
    <name type="scientific">Holothuria leucospilota</name>
    <name type="common">Black long sea cucumber</name>
    <name type="synonym">Mertensiothuria leucospilota</name>
    <dbReference type="NCBI Taxonomy" id="206669"/>
    <lineage>
        <taxon>Eukaryota</taxon>
        <taxon>Metazoa</taxon>
        <taxon>Echinodermata</taxon>
        <taxon>Eleutherozoa</taxon>
        <taxon>Echinozoa</taxon>
        <taxon>Holothuroidea</taxon>
        <taxon>Aspidochirotacea</taxon>
        <taxon>Aspidochirotida</taxon>
        <taxon>Holothuriidae</taxon>
        <taxon>Holothuria</taxon>
    </lineage>
</organism>
<keyword evidence="2" id="KW-1185">Reference proteome</keyword>
<sequence length="191" mass="21882">MELLADRSVARMKYTERVLVRNRVLTLLLVYPALVENVIVRTDFIYKKGIVFGKNSVAVILMEIFYREVIPMLTLAVPRDVRATAIVLTAMIGTDVAQMQPAEYKTTYDNVTVTRDILVTELLADRSVVRMKYGERVLVRNRVLTLLLVYPALVENVIARTDFICKEEIVLDKKSVAVILVEIFYRTKLPM</sequence>
<evidence type="ECO:0000313" key="2">
    <source>
        <dbReference type="Proteomes" id="UP001152320"/>
    </source>
</evidence>
<proteinExistence type="predicted"/>
<evidence type="ECO:0000313" key="1">
    <source>
        <dbReference type="EMBL" id="KAJ8033907.1"/>
    </source>
</evidence>
<name>A0A9Q1BW98_HOLLE</name>
<dbReference type="Proteomes" id="UP001152320">
    <property type="component" value="Chromosome 11"/>
</dbReference>